<dbReference type="InterPro" id="IPR029151">
    <property type="entry name" value="Sensor-like_sf"/>
</dbReference>
<keyword evidence="12" id="KW-0902">Two-component regulatory system</keyword>
<evidence type="ECO:0000256" key="3">
    <source>
        <dbReference type="ARBA" id="ARBA00012438"/>
    </source>
</evidence>
<reference evidence="16 17" key="1">
    <citation type="submission" date="2020-08" db="EMBL/GenBank/DDBJ databases">
        <title>Genomic Encyclopedia of Type Strains, Phase III (KMG-III): the genomes of soil and plant-associated and newly described type strains.</title>
        <authorList>
            <person name="Whitman W."/>
        </authorList>
    </citation>
    <scope>NUCLEOTIDE SEQUENCE [LARGE SCALE GENOMIC DNA]</scope>
    <source>
        <strain evidence="16 17">CECT 8799</strain>
    </source>
</reference>
<evidence type="ECO:0000256" key="14">
    <source>
        <dbReference type="SAM" id="Phobius"/>
    </source>
</evidence>
<keyword evidence="10" id="KW-0067">ATP-binding</keyword>
<dbReference type="SUPFAM" id="SSF103190">
    <property type="entry name" value="Sensory domain-like"/>
    <property type="match status" value="1"/>
</dbReference>
<comment type="subcellular location">
    <subcellularLocation>
        <location evidence="2">Cell membrane</location>
        <topology evidence="2">Multi-pass membrane protein</topology>
    </subcellularLocation>
</comment>
<feature type="transmembrane region" description="Helical" evidence="14">
    <location>
        <begin position="187"/>
        <end position="209"/>
    </location>
</feature>
<dbReference type="GO" id="GO:0006355">
    <property type="term" value="P:regulation of DNA-templated transcription"/>
    <property type="evidence" value="ECO:0007669"/>
    <property type="project" value="InterPro"/>
</dbReference>
<dbReference type="InterPro" id="IPR000014">
    <property type="entry name" value="PAS"/>
</dbReference>
<keyword evidence="11 14" id="KW-1133">Transmembrane helix</keyword>
<keyword evidence="9 16" id="KW-0418">Kinase</keyword>
<dbReference type="InterPro" id="IPR036890">
    <property type="entry name" value="HATPase_C_sf"/>
</dbReference>
<dbReference type="Pfam" id="PF00989">
    <property type="entry name" value="PAS"/>
    <property type="match status" value="1"/>
</dbReference>
<dbReference type="InterPro" id="IPR033463">
    <property type="entry name" value="sCache_3"/>
</dbReference>
<organism evidence="16 17">
    <name type="scientific">Microbulbifer rhizosphaerae</name>
    <dbReference type="NCBI Taxonomy" id="1562603"/>
    <lineage>
        <taxon>Bacteria</taxon>
        <taxon>Pseudomonadati</taxon>
        <taxon>Pseudomonadota</taxon>
        <taxon>Gammaproteobacteria</taxon>
        <taxon>Cellvibrionales</taxon>
        <taxon>Microbulbiferaceae</taxon>
        <taxon>Microbulbifer</taxon>
    </lineage>
</organism>
<evidence type="ECO:0000313" key="17">
    <source>
        <dbReference type="Proteomes" id="UP000535937"/>
    </source>
</evidence>
<name>A0A7W4WD62_9GAMM</name>
<feature type="transmembrane region" description="Helical" evidence="14">
    <location>
        <begin position="25"/>
        <end position="48"/>
    </location>
</feature>
<dbReference type="EMBL" id="JACHWZ010000013">
    <property type="protein sequence ID" value="MBB3062042.1"/>
    <property type="molecule type" value="Genomic_DNA"/>
</dbReference>
<evidence type="ECO:0000256" key="8">
    <source>
        <dbReference type="ARBA" id="ARBA00022741"/>
    </source>
</evidence>
<dbReference type="Pfam" id="PF17203">
    <property type="entry name" value="sCache_3_2"/>
    <property type="match status" value="1"/>
</dbReference>
<evidence type="ECO:0000256" key="4">
    <source>
        <dbReference type="ARBA" id="ARBA00022475"/>
    </source>
</evidence>
<dbReference type="SUPFAM" id="SSF55890">
    <property type="entry name" value="Sporulation response regulatory protein Spo0B"/>
    <property type="match status" value="1"/>
</dbReference>
<dbReference type="GO" id="GO:0005886">
    <property type="term" value="C:plasma membrane"/>
    <property type="evidence" value="ECO:0007669"/>
    <property type="project" value="UniProtKB-SubCell"/>
</dbReference>
<dbReference type="PRINTS" id="PR00344">
    <property type="entry name" value="BCTRLSENSOR"/>
</dbReference>
<gene>
    <name evidence="16" type="ORF">FHS09_002886</name>
</gene>
<evidence type="ECO:0000256" key="13">
    <source>
        <dbReference type="ARBA" id="ARBA00023136"/>
    </source>
</evidence>
<keyword evidence="6 16" id="KW-0808">Transferase</keyword>
<dbReference type="GO" id="GO:0000155">
    <property type="term" value="F:phosphorelay sensor kinase activity"/>
    <property type="evidence" value="ECO:0007669"/>
    <property type="project" value="InterPro"/>
</dbReference>
<evidence type="ECO:0000256" key="11">
    <source>
        <dbReference type="ARBA" id="ARBA00022989"/>
    </source>
</evidence>
<evidence type="ECO:0000256" key="7">
    <source>
        <dbReference type="ARBA" id="ARBA00022692"/>
    </source>
</evidence>
<dbReference type="Gene3D" id="3.30.565.10">
    <property type="entry name" value="Histidine kinase-like ATPase, C-terminal domain"/>
    <property type="match status" value="1"/>
</dbReference>
<dbReference type="Pfam" id="PF02518">
    <property type="entry name" value="HATPase_c"/>
    <property type="match status" value="1"/>
</dbReference>
<dbReference type="AlphaFoldDB" id="A0A7W4WD62"/>
<keyword evidence="5" id="KW-0597">Phosphoprotein</keyword>
<keyword evidence="13 14" id="KW-0472">Membrane</keyword>
<protein>
    <recommendedName>
        <fullName evidence="3">histidine kinase</fullName>
        <ecNumber evidence="3">2.7.13.3</ecNumber>
    </recommendedName>
</protein>
<comment type="caution">
    <text evidence="16">The sequence shown here is derived from an EMBL/GenBank/DDBJ whole genome shotgun (WGS) entry which is preliminary data.</text>
</comment>
<feature type="domain" description="Histidine kinase" evidence="15">
    <location>
        <begin position="437"/>
        <end position="545"/>
    </location>
</feature>
<dbReference type="InterPro" id="IPR050980">
    <property type="entry name" value="2C_sensor_his_kinase"/>
</dbReference>
<dbReference type="RefSeq" id="WP_183460989.1">
    <property type="nucleotide sequence ID" value="NZ_JACHWZ010000013.1"/>
</dbReference>
<evidence type="ECO:0000256" key="12">
    <source>
        <dbReference type="ARBA" id="ARBA00023012"/>
    </source>
</evidence>
<dbReference type="Pfam" id="PF14689">
    <property type="entry name" value="SPOB_a"/>
    <property type="match status" value="1"/>
</dbReference>
<dbReference type="SMART" id="SM00387">
    <property type="entry name" value="HATPase_c"/>
    <property type="match status" value="1"/>
</dbReference>
<dbReference type="SUPFAM" id="SSF55785">
    <property type="entry name" value="PYP-like sensor domain (PAS domain)"/>
    <property type="match status" value="1"/>
</dbReference>
<dbReference type="InterPro" id="IPR035965">
    <property type="entry name" value="PAS-like_dom_sf"/>
</dbReference>
<dbReference type="InterPro" id="IPR003594">
    <property type="entry name" value="HATPase_dom"/>
</dbReference>
<dbReference type="SMART" id="SM00091">
    <property type="entry name" value="PAS"/>
    <property type="match status" value="1"/>
</dbReference>
<dbReference type="GO" id="GO:0005524">
    <property type="term" value="F:ATP binding"/>
    <property type="evidence" value="ECO:0007669"/>
    <property type="project" value="UniProtKB-KW"/>
</dbReference>
<dbReference type="InterPro" id="IPR039506">
    <property type="entry name" value="SPOB_a"/>
</dbReference>
<dbReference type="InterPro" id="IPR005467">
    <property type="entry name" value="His_kinase_dom"/>
</dbReference>
<keyword evidence="8" id="KW-0547">Nucleotide-binding</keyword>
<dbReference type="PROSITE" id="PS50109">
    <property type="entry name" value="HIS_KIN"/>
    <property type="match status" value="1"/>
</dbReference>
<dbReference type="Gene3D" id="3.30.450.20">
    <property type="entry name" value="PAS domain"/>
    <property type="match status" value="2"/>
</dbReference>
<accession>A0A7W4WD62</accession>
<evidence type="ECO:0000256" key="6">
    <source>
        <dbReference type="ARBA" id="ARBA00022679"/>
    </source>
</evidence>
<dbReference type="InterPro" id="IPR016120">
    <property type="entry name" value="Sig_transdc_His_kin_SpoOB"/>
</dbReference>
<dbReference type="InterPro" id="IPR004358">
    <property type="entry name" value="Sig_transdc_His_kin-like_C"/>
</dbReference>
<proteinExistence type="predicted"/>
<dbReference type="InterPro" id="IPR013767">
    <property type="entry name" value="PAS_fold"/>
</dbReference>
<keyword evidence="17" id="KW-1185">Reference proteome</keyword>
<dbReference type="Proteomes" id="UP000535937">
    <property type="component" value="Unassembled WGS sequence"/>
</dbReference>
<evidence type="ECO:0000256" key="1">
    <source>
        <dbReference type="ARBA" id="ARBA00000085"/>
    </source>
</evidence>
<evidence type="ECO:0000259" key="15">
    <source>
        <dbReference type="PROSITE" id="PS50109"/>
    </source>
</evidence>
<sequence>MIRDFPTPVVGRLGRWRIQRLESRLILWVLLFSLLQVLLFAGAGQYLLERSVREEAGRKALNLAQLVAELPQVREALEAGVGSSRGDALAGFIEGLRRQTDADFIVVGDTRLRRLAHPKPDRLGKTMQGGDSQEVLAGRSIISSARGSLGFSVRGKAPVRDADGRVIGLVSVGFLDRSVESVLAGRYLQWLPAVLAVLLVGVLSSLWMARRLRAALFGWQPHEIARLFAEQNAILDTVRSGIVALDPDGWVQKSNRRARELLEVKAPAAGGLHLRDLFPDQSEFLLENREQVLDGVEVYAAGQELVLFRRPLRVAGEVRGLFLSFRPKDEVAQVSRQLAQVEAFAELLRVQTHDYSNKLNTLGALVQMGAYDKAVDLIGLESRGHQAVVNQLLESAGEPLLAGLLLGKYHKAKEQGVVFEVAEESTLDGALPEVLLDRLVSILGNLIDNAIEAARSGPRRPPRVRVTFDDLGDNLVFDVEDSGTGLHPERLEALFRPDYSSKSGREHGVGLYLVKTYVSALEGTLEVGQADLGGARFTVYLPRPPEDEETAP</sequence>
<evidence type="ECO:0000256" key="2">
    <source>
        <dbReference type="ARBA" id="ARBA00004651"/>
    </source>
</evidence>
<evidence type="ECO:0000313" key="16">
    <source>
        <dbReference type="EMBL" id="MBB3062042.1"/>
    </source>
</evidence>
<evidence type="ECO:0000256" key="9">
    <source>
        <dbReference type="ARBA" id="ARBA00022777"/>
    </source>
</evidence>
<keyword evidence="4" id="KW-1003">Cell membrane</keyword>
<dbReference type="Gene3D" id="1.10.287.130">
    <property type="match status" value="1"/>
</dbReference>
<comment type="catalytic activity">
    <reaction evidence="1">
        <text>ATP + protein L-histidine = ADP + protein N-phospho-L-histidine.</text>
        <dbReference type="EC" id="2.7.13.3"/>
    </reaction>
</comment>
<dbReference type="PANTHER" id="PTHR44936">
    <property type="entry name" value="SENSOR PROTEIN CREC"/>
    <property type="match status" value="1"/>
</dbReference>
<keyword evidence="7 14" id="KW-0812">Transmembrane</keyword>
<dbReference type="EC" id="2.7.13.3" evidence="3"/>
<dbReference type="SUPFAM" id="SSF55874">
    <property type="entry name" value="ATPase domain of HSP90 chaperone/DNA topoisomerase II/histidine kinase"/>
    <property type="match status" value="1"/>
</dbReference>
<evidence type="ECO:0000256" key="5">
    <source>
        <dbReference type="ARBA" id="ARBA00022553"/>
    </source>
</evidence>
<evidence type="ECO:0000256" key="10">
    <source>
        <dbReference type="ARBA" id="ARBA00022840"/>
    </source>
</evidence>
<dbReference type="PANTHER" id="PTHR44936:SF10">
    <property type="entry name" value="SENSOR PROTEIN RSTB"/>
    <property type="match status" value="1"/>
</dbReference>